<dbReference type="AlphaFoldDB" id="A0A448XNJ8"/>
<comment type="caution">
    <text evidence="1">The sequence shown here is derived from an EMBL/GenBank/DDBJ whole genome shotgun (WGS) entry which is preliminary data.</text>
</comment>
<dbReference type="EMBL" id="CAAALY010267523">
    <property type="protein sequence ID" value="VEL41016.1"/>
    <property type="molecule type" value="Genomic_DNA"/>
</dbReference>
<name>A0A448XNJ8_9PLAT</name>
<accession>A0A448XNJ8</accession>
<dbReference type="Proteomes" id="UP000784294">
    <property type="component" value="Unassembled WGS sequence"/>
</dbReference>
<sequence>MDSPSVCVRAHCSPVQQMLMMELVLRSSYRRHGNESPVGGSAVAATARAICRWLTPKAEDKAGLGELA</sequence>
<organism evidence="1 2">
    <name type="scientific">Protopolystoma xenopodis</name>
    <dbReference type="NCBI Taxonomy" id="117903"/>
    <lineage>
        <taxon>Eukaryota</taxon>
        <taxon>Metazoa</taxon>
        <taxon>Spiralia</taxon>
        <taxon>Lophotrochozoa</taxon>
        <taxon>Platyhelminthes</taxon>
        <taxon>Monogenea</taxon>
        <taxon>Polyopisthocotylea</taxon>
        <taxon>Polystomatidea</taxon>
        <taxon>Polystomatidae</taxon>
        <taxon>Protopolystoma</taxon>
    </lineage>
</organism>
<reference evidence="1" key="1">
    <citation type="submission" date="2018-11" db="EMBL/GenBank/DDBJ databases">
        <authorList>
            <consortium name="Pathogen Informatics"/>
        </authorList>
    </citation>
    <scope>NUCLEOTIDE SEQUENCE</scope>
</reference>
<evidence type="ECO:0000313" key="1">
    <source>
        <dbReference type="EMBL" id="VEL41016.1"/>
    </source>
</evidence>
<keyword evidence="2" id="KW-1185">Reference proteome</keyword>
<evidence type="ECO:0000313" key="2">
    <source>
        <dbReference type="Proteomes" id="UP000784294"/>
    </source>
</evidence>
<gene>
    <name evidence="1" type="ORF">PXEA_LOCUS34456</name>
</gene>
<proteinExistence type="predicted"/>
<protein>
    <submittedName>
        <fullName evidence="1">Uncharacterized protein</fullName>
    </submittedName>
</protein>